<organism evidence="1 2">
    <name type="scientific">Paenibacillus oenotherae</name>
    <dbReference type="NCBI Taxonomy" id="1435645"/>
    <lineage>
        <taxon>Bacteria</taxon>
        <taxon>Bacillati</taxon>
        <taxon>Bacillota</taxon>
        <taxon>Bacilli</taxon>
        <taxon>Bacillales</taxon>
        <taxon>Paenibacillaceae</taxon>
        <taxon>Paenibacillus</taxon>
    </lineage>
</organism>
<dbReference type="Pfam" id="PF05521">
    <property type="entry name" value="Phage_HCP"/>
    <property type="match status" value="1"/>
</dbReference>
<reference evidence="1 2" key="1">
    <citation type="submission" date="2021-07" db="EMBL/GenBank/DDBJ databases">
        <title>Paenibacillus radiodurans sp. nov., isolated from the southeastern edge of Tengger Desert.</title>
        <authorList>
            <person name="Zhang G."/>
        </authorList>
    </citation>
    <scope>NUCLEOTIDE SEQUENCE [LARGE SCALE GENOMIC DNA]</scope>
    <source>
        <strain evidence="1 2">DT7-4</strain>
    </source>
</reference>
<evidence type="ECO:0000313" key="2">
    <source>
        <dbReference type="Proteomes" id="UP000812277"/>
    </source>
</evidence>
<sequence>MTILVNRLDKRVKVYRPPGPEETDEYGEPLNVPIEVCNIWAAIEPLQGREYFAAMQVNAEVTTRIRIRYREGVDRTMFVKHKGLEFEILYTINPKFENKEIQLMCKERQ</sequence>
<dbReference type="RefSeq" id="WP_219873184.1">
    <property type="nucleotide sequence ID" value="NZ_JAHZIJ010000009.1"/>
</dbReference>
<dbReference type="NCBIfam" id="TIGR01563">
    <property type="entry name" value="gp16_SPP1"/>
    <property type="match status" value="1"/>
</dbReference>
<dbReference type="InterPro" id="IPR038666">
    <property type="entry name" value="SSP1_head-tail_sf"/>
</dbReference>
<name>A0ABS7D8U2_9BACL</name>
<gene>
    <name evidence="1" type="ORF">K0T92_14470</name>
</gene>
<keyword evidence="2" id="KW-1185">Reference proteome</keyword>
<evidence type="ECO:0000313" key="1">
    <source>
        <dbReference type="EMBL" id="MBW7475947.1"/>
    </source>
</evidence>
<dbReference type="InterPro" id="IPR008767">
    <property type="entry name" value="Phage_SPP1_head-tail_adaptor"/>
</dbReference>
<comment type="caution">
    <text evidence="1">The sequence shown here is derived from an EMBL/GenBank/DDBJ whole genome shotgun (WGS) entry which is preliminary data.</text>
</comment>
<dbReference type="Proteomes" id="UP000812277">
    <property type="component" value="Unassembled WGS sequence"/>
</dbReference>
<proteinExistence type="predicted"/>
<dbReference type="EMBL" id="JAHZIJ010000009">
    <property type="protein sequence ID" value="MBW7475947.1"/>
    <property type="molecule type" value="Genomic_DNA"/>
</dbReference>
<protein>
    <submittedName>
        <fullName evidence="1">Phage head closure protein</fullName>
    </submittedName>
</protein>
<dbReference type="Gene3D" id="2.40.10.270">
    <property type="entry name" value="Bacteriophage SPP1 head-tail adaptor protein"/>
    <property type="match status" value="1"/>
</dbReference>
<accession>A0ABS7D8U2</accession>